<dbReference type="GO" id="GO:0005615">
    <property type="term" value="C:extracellular space"/>
    <property type="evidence" value="ECO:0007669"/>
    <property type="project" value="TreeGrafter"/>
</dbReference>
<evidence type="ECO:0000256" key="3">
    <source>
        <dbReference type="SAM" id="Phobius"/>
    </source>
</evidence>
<comment type="similarity">
    <text evidence="1">Belongs to the glycosyl hydrolase 79 family.</text>
</comment>
<dbReference type="GO" id="GO:0016020">
    <property type="term" value="C:membrane"/>
    <property type="evidence" value="ECO:0007669"/>
    <property type="project" value="InterPro"/>
</dbReference>
<reference evidence="4 5" key="1">
    <citation type="submission" date="2015-07" db="EMBL/GenBank/DDBJ databases">
        <title>The genome of Melipona quadrifasciata.</title>
        <authorList>
            <person name="Pan H."/>
            <person name="Kapheim K."/>
        </authorList>
    </citation>
    <scope>NUCLEOTIDE SEQUENCE [LARGE SCALE GENOMIC DNA]</scope>
    <source>
        <strain evidence="4">0111107301</strain>
        <tissue evidence="4">Whole body</tissue>
    </source>
</reference>
<dbReference type="InterPro" id="IPR005199">
    <property type="entry name" value="Glyco_hydro_79"/>
</dbReference>
<keyword evidence="3" id="KW-1133">Transmembrane helix</keyword>
<dbReference type="OrthoDB" id="726732at2759"/>
<dbReference type="SUPFAM" id="SSF51445">
    <property type="entry name" value="(Trans)glycosidases"/>
    <property type="match status" value="1"/>
</dbReference>
<keyword evidence="3" id="KW-0472">Membrane</keyword>
<dbReference type="Proteomes" id="UP000053105">
    <property type="component" value="Unassembled WGS sequence"/>
</dbReference>
<evidence type="ECO:0000256" key="2">
    <source>
        <dbReference type="SAM" id="MobiDB-lite"/>
    </source>
</evidence>
<gene>
    <name evidence="4" type="ORF">WN51_08454</name>
</gene>
<dbReference type="Pfam" id="PF03662">
    <property type="entry name" value="Glyco_hydro_79n"/>
    <property type="match status" value="1"/>
</dbReference>
<dbReference type="Gene3D" id="3.20.20.80">
    <property type="entry name" value="Glycosidases"/>
    <property type="match status" value="1"/>
</dbReference>
<protein>
    <submittedName>
        <fullName evidence="4">Heparanase</fullName>
    </submittedName>
</protein>
<evidence type="ECO:0000313" key="4">
    <source>
        <dbReference type="EMBL" id="KOX80277.1"/>
    </source>
</evidence>
<evidence type="ECO:0000256" key="1">
    <source>
        <dbReference type="ARBA" id="ARBA00009800"/>
    </source>
</evidence>
<name>A0A0M9AA15_9HYME</name>
<dbReference type="GO" id="GO:0031012">
    <property type="term" value="C:extracellular matrix"/>
    <property type="evidence" value="ECO:0007669"/>
    <property type="project" value="TreeGrafter"/>
</dbReference>
<feature type="transmembrane region" description="Helical" evidence="3">
    <location>
        <begin position="196"/>
        <end position="218"/>
    </location>
</feature>
<dbReference type="EMBL" id="KQ435706">
    <property type="protein sequence ID" value="KOX80277.1"/>
    <property type="molecule type" value="Genomic_DNA"/>
</dbReference>
<feature type="region of interest" description="Disordered" evidence="2">
    <location>
        <begin position="1"/>
        <end position="25"/>
    </location>
</feature>
<dbReference type="InterPro" id="IPR017853">
    <property type="entry name" value="GH"/>
</dbReference>
<feature type="region of interest" description="Disordered" evidence="2">
    <location>
        <begin position="68"/>
        <end position="93"/>
    </location>
</feature>
<organism evidence="4 5">
    <name type="scientific">Melipona quadrifasciata</name>
    <dbReference type="NCBI Taxonomy" id="166423"/>
    <lineage>
        <taxon>Eukaryota</taxon>
        <taxon>Metazoa</taxon>
        <taxon>Ecdysozoa</taxon>
        <taxon>Arthropoda</taxon>
        <taxon>Hexapoda</taxon>
        <taxon>Insecta</taxon>
        <taxon>Pterygota</taxon>
        <taxon>Neoptera</taxon>
        <taxon>Endopterygota</taxon>
        <taxon>Hymenoptera</taxon>
        <taxon>Apocrita</taxon>
        <taxon>Aculeata</taxon>
        <taxon>Apoidea</taxon>
        <taxon>Anthophila</taxon>
        <taxon>Apidae</taxon>
        <taxon>Melipona</taxon>
    </lineage>
</organism>
<sequence>MGYYASGDTRKTIQTSEDEGYENQSSCTTISVGVLNQLNIKDKQIFLFSKSPAPPISDDTDRPFWAEDELSTSESKHQLNEKQKRRRSSSYRNRIAVHRSRSLLFQSSSSSLDSLSEQISPGVHKQQRYNTSRFNVEQPDYNNVKKKYNVRKRGTSFSNNDKINYTRSKTFTMYFITNDRDKNEYKKLGKLRIQTTLHPGFTLIFLGFCMIFLILSAWNFNNTLNRTITSHVFYLNSRQPLLHTVSDKFLSFGLDTSLLRDMKSLPIKDNKFINLARHLAPAYVRIGGTSADCLHFNQTIQIISEEVISPVDGQDISNFTINGMDFENLYKFATESKLRMIFDLNVLIRADNGSWDDINVKNIISFAKNKNMKLDWQLGNEPNSFHHVFNRNVSAIQLANDYHQLRQLLNEVGYNESLLVGPEVNHVGDTHHMGEYYAKTFLENDKNSVNYVTWHQYYLNGREAQLTDFTNLSTFNYLPKQIKSMQEAIKSSGELIPMWLSETSTAYGGGAPELSDRFVAGFLWLDKLGYSAIAGLNVVTRQSLFEKVLRLSTSLEYLRFYAHCTPKKAWIGKVSAITVYGSNLANFSVPISIQGIPIFHRNAKAFLYVLTSDSLQSRTIKVNEEILKLQSNGNLPSFQPIVFEPTQQITLPPYSMVFIVIHGAKVPVCYI</sequence>
<keyword evidence="5" id="KW-1185">Reference proteome</keyword>
<dbReference type="AlphaFoldDB" id="A0A0M9AA15"/>
<dbReference type="PANTHER" id="PTHR46145">
    <property type="entry name" value="HEPARANASE"/>
    <property type="match status" value="1"/>
</dbReference>
<evidence type="ECO:0000313" key="5">
    <source>
        <dbReference type="Proteomes" id="UP000053105"/>
    </source>
</evidence>
<proteinExistence type="inferred from homology"/>
<feature type="compositionally biased region" description="Basic residues" evidence="2">
    <location>
        <begin position="83"/>
        <end position="93"/>
    </location>
</feature>
<accession>A0A0M9AA15</accession>
<dbReference type="PANTHER" id="PTHR46145:SF4">
    <property type="entry name" value="HEPARANASE"/>
    <property type="match status" value="1"/>
</dbReference>
<dbReference type="GO" id="GO:0016798">
    <property type="term" value="F:hydrolase activity, acting on glycosyl bonds"/>
    <property type="evidence" value="ECO:0007669"/>
    <property type="project" value="InterPro"/>
</dbReference>
<dbReference type="STRING" id="166423.A0A0M9AA15"/>
<keyword evidence="3" id="KW-0812">Transmembrane</keyword>